<dbReference type="OrthoDB" id="25571at2759"/>
<evidence type="ECO:0000256" key="4">
    <source>
        <dbReference type="ARBA" id="ARBA00023242"/>
    </source>
</evidence>
<evidence type="ECO:0000256" key="2">
    <source>
        <dbReference type="ARBA" id="ARBA00007815"/>
    </source>
</evidence>
<organism evidence="6 7">
    <name type="scientific">Apolygus lucorum</name>
    <name type="common">Small green plant bug</name>
    <name type="synonym">Lygocoris lucorum</name>
    <dbReference type="NCBI Taxonomy" id="248454"/>
    <lineage>
        <taxon>Eukaryota</taxon>
        <taxon>Metazoa</taxon>
        <taxon>Ecdysozoa</taxon>
        <taxon>Arthropoda</taxon>
        <taxon>Hexapoda</taxon>
        <taxon>Insecta</taxon>
        <taxon>Pterygota</taxon>
        <taxon>Neoptera</taxon>
        <taxon>Paraneoptera</taxon>
        <taxon>Hemiptera</taxon>
        <taxon>Heteroptera</taxon>
        <taxon>Panheteroptera</taxon>
        <taxon>Cimicomorpha</taxon>
        <taxon>Miridae</taxon>
        <taxon>Mirini</taxon>
        <taxon>Apolygus</taxon>
    </lineage>
</organism>
<dbReference type="InterPro" id="IPR040260">
    <property type="entry name" value="RFA2-like"/>
</dbReference>
<dbReference type="Proteomes" id="UP000466442">
    <property type="component" value="Unassembled WGS sequence"/>
</dbReference>
<dbReference type="SUPFAM" id="SSF50249">
    <property type="entry name" value="Nucleic acid-binding proteins"/>
    <property type="match status" value="1"/>
</dbReference>
<dbReference type="GO" id="GO:0035861">
    <property type="term" value="C:site of double-strand break"/>
    <property type="evidence" value="ECO:0007669"/>
    <property type="project" value="TreeGrafter"/>
</dbReference>
<dbReference type="PANTHER" id="PTHR13989:SF16">
    <property type="entry name" value="REPLICATION PROTEIN A2"/>
    <property type="match status" value="1"/>
</dbReference>
<protein>
    <recommendedName>
        <fullName evidence="5">Replication protein A C-terminal domain-containing protein</fullName>
    </recommendedName>
</protein>
<dbReference type="GO" id="GO:0003697">
    <property type="term" value="F:single-stranded DNA binding"/>
    <property type="evidence" value="ECO:0007669"/>
    <property type="project" value="TreeGrafter"/>
</dbReference>
<name>A0A6A4KG59_APOLU</name>
<dbReference type="GO" id="GO:0006289">
    <property type="term" value="P:nucleotide-excision repair"/>
    <property type="evidence" value="ECO:0007669"/>
    <property type="project" value="TreeGrafter"/>
</dbReference>
<dbReference type="GO" id="GO:0005662">
    <property type="term" value="C:DNA replication factor A complex"/>
    <property type="evidence" value="ECO:0007669"/>
    <property type="project" value="TreeGrafter"/>
</dbReference>
<dbReference type="FunFam" id="1.10.10.10:FF:000168">
    <property type="entry name" value="Replication protein A 32 kDa subunit"/>
    <property type="match status" value="1"/>
</dbReference>
<evidence type="ECO:0000256" key="3">
    <source>
        <dbReference type="ARBA" id="ARBA00023125"/>
    </source>
</evidence>
<gene>
    <name evidence="6" type="ORF">GE061_009142</name>
</gene>
<keyword evidence="3" id="KW-0238">DNA-binding</keyword>
<dbReference type="PANTHER" id="PTHR13989">
    <property type="entry name" value="REPLICATION PROTEIN A-RELATED"/>
    <property type="match status" value="1"/>
</dbReference>
<dbReference type="InterPro" id="IPR036388">
    <property type="entry name" value="WH-like_DNA-bd_sf"/>
</dbReference>
<dbReference type="GO" id="GO:0000724">
    <property type="term" value="P:double-strand break repair via homologous recombination"/>
    <property type="evidence" value="ECO:0007669"/>
    <property type="project" value="TreeGrafter"/>
</dbReference>
<dbReference type="SUPFAM" id="SSF46785">
    <property type="entry name" value="Winged helix' DNA-binding domain"/>
    <property type="match status" value="1"/>
</dbReference>
<dbReference type="Gene3D" id="2.40.50.140">
    <property type="entry name" value="Nucleic acid-binding proteins"/>
    <property type="match status" value="1"/>
</dbReference>
<comment type="similarity">
    <text evidence="2">Belongs to the replication factor A protein 2 family.</text>
</comment>
<dbReference type="GO" id="GO:0006260">
    <property type="term" value="P:DNA replication"/>
    <property type="evidence" value="ECO:0007669"/>
    <property type="project" value="TreeGrafter"/>
</dbReference>
<evidence type="ECO:0000259" key="5">
    <source>
        <dbReference type="Pfam" id="PF08784"/>
    </source>
</evidence>
<dbReference type="InterPro" id="IPR014892">
    <property type="entry name" value="RPA_C"/>
</dbReference>
<dbReference type="InterPro" id="IPR012340">
    <property type="entry name" value="NA-bd_OB-fold"/>
</dbReference>
<dbReference type="Gene3D" id="1.10.10.10">
    <property type="entry name" value="Winged helix-like DNA-binding domain superfamily/Winged helix DNA-binding domain"/>
    <property type="match status" value="1"/>
</dbReference>
<proteinExistence type="inferred from homology"/>
<evidence type="ECO:0000256" key="1">
    <source>
        <dbReference type="ARBA" id="ARBA00004123"/>
    </source>
</evidence>
<evidence type="ECO:0000313" key="6">
    <source>
        <dbReference type="EMBL" id="KAF6214401.1"/>
    </source>
</evidence>
<accession>A0A6A4KG59</accession>
<keyword evidence="7" id="KW-1185">Reference proteome</keyword>
<reference evidence="6" key="1">
    <citation type="journal article" date="2021" name="Mol. Ecol. Resour.">
        <title>Apolygus lucorum genome provides insights into omnivorousness and mesophyll feeding.</title>
        <authorList>
            <person name="Liu Y."/>
            <person name="Liu H."/>
            <person name="Wang H."/>
            <person name="Huang T."/>
            <person name="Liu B."/>
            <person name="Yang B."/>
            <person name="Yin L."/>
            <person name="Li B."/>
            <person name="Zhang Y."/>
            <person name="Zhang S."/>
            <person name="Jiang F."/>
            <person name="Zhang X."/>
            <person name="Ren Y."/>
            <person name="Wang B."/>
            <person name="Wang S."/>
            <person name="Lu Y."/>
            <person name="Wu K."/>
            <person name="Fan W."/>
            <person name="Wang G."/>
        </authorList>
    </citation>
    <scope>NUCLEOTIDE SEQUENCE</scope>
    <source>
        <strain evidence="6">12Hb</strain>
    </source>
</reference>
<dbReference type="InterPro" id="IPR036390">
    <property type="entry name" value="WH_DNA-bd_sf"/>
</dbReference>
<feature type="domain" description="Replication protein A C-terminal" evidence="5">
    <location>
        <begin position="199"/>
        <end position="282"/>
    </location>
</feature>
<dbReference type="GO" id="GO:0000781">
    <property type="term" value="C:chromosome, telomeric region"/>
    <property type="evidence" value="ECO:0007669"/>
    <property type="project" value="TreeGrafter"/>
</dbReference>
<dbReference type="EMBL" id="WIXP02000002">
    <property type="protein sequence ID" value="KAF6214401.1"/>
    <property type="molecule type" value="Genomic_DNA"/>
</dbReference>
<keyword evidence="4" id="KW-0539">Nucleus</keyword>
<comment type="caution">
    <text evidence="6">The sequence shown here is derived from an EMBL/GenBank/DDBJ whole genome shotgun (WGS) entry which is preliminary data.</text>
</comment>
<comment type="subcellular location">
    <subcellularLocation>
        <location evidence="1">Nucleus</location>
    </subcellularLocation>
</comment>
<evidence type="ECO:0000313" key="7">
    <source>
        <dbReference type="Proteomes" id="UP000466442"/>
    </source>
</evidence>
<dbReference type="Pfam" id="PF08784">
    <property type="entry name" value="RPA_C"/>
    <property type="match status" value="1"/>
</dbReference>
<sequence length="289" mass="31783">MFSAASRFVRISKYLACCRKHLTSVRNNQEMWTDNDGGFGGGGFDNTSNMFSSPSGGGSSKPAASKTRTIAPVAISQILNCPEDGLKVKEIDVQVVRVVAIVKAIEVSSVKVSYTLEDATGSIQGVSYLESEEESTVPVVENTYCVAIGSVRASTENKYIMIFNIYPVTDINEVFEHYLGVIHLALKAENMSVKMETTPAIKQEMMSSYGNGFGSNSSAQMEGIEPKYRRIYEIVTKTTQESGMNVDEIYSAMQVKMPIEQIRTGLEWLASEGFVFTTIDENHYKSTDS</sequence>
<dbReference type="AlphaFoldDB" id="A0A6A4KG59"/>